<evidence type="ECO:0000256" key="3">
    <source>
        <dbReference type="SAM" id="MobiDB-lite"/>
    </source>
</evidence>
<dbReference type="Proteomes" id="UP001201262">
    <property type="component" value="Unassembled WGS sequence"/>
</dbReference>
<organism evidence="5 6">
    <name type="scientific">Talaromyces proteolyticus</name>
    <dbReference type="NCBI Taxonomy" id="1131652"/>
    <lineage>
        <taxon>Eukaryota</taxon>
        <taxon>Fungi</taxon>
        <taxon>Dikarya</taxon>
        <taxon>Ascomycota</taxon>
        <taxon>Pezizomycotina</taxon>
        <taxon>Eurotiomycetes</taxon>
        <taxon>Eurotiomycetidae</taxon>
        <taxon>Eurotiales</taxon>
        <taxon>Trichocomaceae</taxon>
        <taxon>Talaromyces</taxon>
        <taxon>Talaromyces sect. Bacilispori</taxon>
    </lineage>
</organism>
<evidence type="ECO:0000259" key="4">
    <source>
        <dbReference type="Pfam" id="PF08614"/>
    </source>
</evidence>
<feature type="coiled-coil region" evidence="2">
    <location>
        <begin position="93"/>
        <end position="183"/>
    </location>
</feature>
<feature type="domain" description="Autophagy-related protein 16" evidence="4">
    <location>
        <begin position="7"/>
        <end position="196"/>
    </location>
</feature>
<dbReference type="Pfam" id="PF08614">
    <property type="entry name" value="ATG16"/>
    <property type="match status" value="1"/>
</dbReference>
<evidence type="ECO:0000313" key="6">
    <source>
        <dbReference type="Proteomes" id="UP001201262"/>
    </source>
</evidence>
<proteinExistence type="inferred from homology"/>
<dbReference type="InterPro" id="IPR013923">
    <property type="entry name" value="Autophagy-rel_prot_16_dom"/>
</dbReference>
<dbReference type="GeneID" id="70245074"/>
<dbReference type="CDD" id="cd22887">
    <property type="entry name" value="Atg16_CCD"/>
    <property type="match status" value="1"/>
</dbReference>
<protein>
    <submittedName>
        <fullName evidence="5">Autophagy protein Apg16</fullName>
    </submittedName>
</protein>
<dbReference type="AlphaFoldDB" id="A0AAD4L362"/>
<feature type="compositionally biased region" description="Polar residues" evidence="3">
    <location>
        <begin position="42"/>
        <end position="51"/>
    </location>
</feature>
<comment type="caution">
    <text evidence="5">The sequence shown here is derived from an EMBL/GenBank/DDBJ whole genome shotgun (WGS) entry which is preliminary data.</text>
</comment>
<dbReference type="RefSeq" id="XP_046077703.1">
    <property type="nucleotide sequence ID" value="XM_046214787.1"/>
</dbReference>
<name>A0AAD4L362_9EURO</name>
<dbReference type="EMBL" id="JAJTJA010000001">
    <property type="protein sequence ID" value="KAH8705082.1"/>
    <property type="molecule type" value="Genomic_DNA"/>
</dbReference>
<keyword evidence="6" id="KW-1185">Reference proteome</keyword>
<feature type="region of interest" description="Disordered" evidence="3">
    <location>
        <begin position="40"/>
        <end position="70"/>
    </location>
</feature>
<evidence type="ECO:0000256" key="1">
    <source>
        <dbReference type="ARBA" id="ARBA00005331"/>
    </source>
</evidence>
<gene>
    <name evidence="5" type="ORF">BGW36DRAFT_366776</name>
</gene>
<dbReference type="Gene3D" id="1.20.5.170">
    <property type="match status" value="1"/>
</dbReference>
<evidence type="ECO:0000256" key="2">
    <source>
        <dbReference type="SAM" id="Coils"/>
    </source>
</evidence>
<keyword evidence="2" id="KW-0175">Coiled coil</keyword>
<accession>A0AAD4L362</accession>
<reference evidence="5" key="1">
    <citation type="submission" date="2021-12" db="EMBL/GenBank/DDBJ databases">
        <title>Convergent genome expansion in fungi linked to evolution of root-endophyte symbiosis.</title>
        <authorList>
            <consortium name="DOE Joint Genome Institute"/>
            <person name="Ke Y.-H."/>
            <person name="Bonito G."/>
            <person name="Liao H.-L."/>
            <person name="Looney B."/>
            <person name="Rojas-Flechas A."/>
            <person name="Nash J."/>
            <person name="Hameed K."/>
            <person name="Schadt C."/>
            <person name="Martin F."/>
            <person name="Crous P.W."/>
            <person name="Miettinen O."/>
            <person name="Magnuson J.K."/>
            <person name="Labbe J."/>
            <person name="Jacobson D."/>
            <person name="Doktycz M.J."/>
            <person name="Veneault-Fourrey C."/>
            <person name="Kuo A."/>
            <person name="Mondo S."/>
            <person name="Calhoun S."/>
            <person name="Riley R."/>
            <person name="Ohm R."/>
            <person name="LaButti K."/>
            <person name="Andreopoulos B."/>
            <person name="Pangilinan J."/>
            <person name="Nolan M."/>
            <person name="Tritt A."/>
            <person name="Clum A."/>
            <person name="Lipzen A."/>
            <person name="Daum C."/>
            <person name="Barry K."/>
            <person name="Grigoriev I.V."/>
            <person name="Vilgalys R."/>
        </authorList>
    </citation>
    <scope>NUCLEOTIDE SEQUENCE</scope>
    <source>
        <strain evidence="5">PMI_201</strain>
    </source>
</reference>
<evidence type="ECO:0000313" key="5">
    <source>
        <dbReference type="EMBL" id="KAH8705082.1"/>
    </source>
</evidence>
<sequence length="201" mass="22909">MANWRDEYHAALLVRDEREQANSSLYDAYTRLADRTAAVLASTASRQQPESSETDTHVRRGSTAVASLQDASKNPQSLLVTVREDLAAAQRSRSELHDRLTRTTAELDKLKSRSQQDTRRIASLEGERTHLTLRLKDRDEELRGKAKLLDDVQDELASLNLQLNMAEDRSNKLQRENKELVDRWMARMGQEADAMNEASKF</sequence>
<comment type="similarity">
    <text evidence="1">Belongs to the ATG16 family.</text>
</comment>